<keyword evidence="1" id="KW-0472">Membrane</keyword>
<keyword evidence="1" id="KW-1133">Transmembrane helix</keyword>
<name>A0ABR8G1J0_9NOSO</name>
<keyword evidence="3" id="KW-1185">Reference proteome</keyword>
<evidence type="ECO:0000256" key="1">
    <source>
        <dbReference type="SAM" id="Phobius"/>
    </source>
</evidence>
<evidence type="ECO:0000313" key="2">
    <source>
        <dbReference type="EMBL" id="MBD2597073.1"/>
    </source>
</evidence>
<reference evidence="2 3" key="1">
    <citation type="journal article" date="2020" name="ISME J.">
        <title>Comparative genomics reveals insights into cyanobacterial evolution and habitat adaptation.</title>
        <authorList>
            <person name="Chen M.Y."/>
            <person name="Teng W.K."/>
            <person name="Zhao L."/>
            <person name="Hu C.X."/>
            <person name="Zhou Y.K."/>
            <person name="Han B.P."/>
            <person name="Song L.R."/>
            <person name="Shu W.S."/>
        </authorList>
    </citation>
    <scope>NUCLEOTIDE SEQUENCE [LARGE SCALE GENOMIC DNA]</scope>
    <source>
        <strain evidence="2 3">FACHB-130</strain>
    </source>
</reference>
<dbReference type="EMBL" id="JACJTB010000036">
    <property type="protein sequence ID" value="MBD2597073.1"/>
    <property type="molecule type" value="Genomic_DNA"/>
</dbReference>
<dbReference type="Proteomes" id="UP000603457">
    <property type="component" value="Unassembled WGS sequence"/>
</dbReference>
<feature type="transmembrane region" description="Helical" evidence="1">
    <location>
        <begin position="77"/>
        <end position="98"/>
    </location>
</feature>
<keyword evidence="1" id="KW-0812">Transmembrane</keyword>
<feature type="transmembrane region" description="Helical" evidence="1">
    <location>
        <begin position="39"/>
        <end position="57"/>
    </location>
</feature>
<accession>A0ABR8G1J0</accession>
<dbReference type="RefSeq" id="WP_190969756.1">
    <property type="nucleotide sequence ID" value="NZ_JACJTB010000036.1"/>
</dbReference>
<feature type="transmembrane region" description="Helical" evidence="1">
    <location>
        <begin position="110"/>
        <end position="128"/>
    </location>
</feature>
<proteinExistence type="predicted"/>
<gene>
    <name evidence="2" type="ORF">H6G74_22485</name>
</gene>
<evidence type="ECO:0000313" key="3">
    <source>
        <dbReference type="Proteomes" id="UP000603457"/>
    </source>
</evidence>
<organism evidence="2 3">
    <name type="scientific">Nostoc spongiaeforme FACHB-130</name>
    <dbReference type="NCBI Taxonomy" id="1357510"/>
    <lineage>
        <taxon>Bacteria</taxon>
        <taxon>Bacillati</taxon>
        <taxon>Cyanobacteriota</taxon>
        <taxon>Cyanophyceae</taxon>
        <taxon>Nostocales</taxon>
        <taxon>Nostocaceae</taxon>
        <taxon>Nostoc</taxon>
    </lineage>
</organism>
<sequence>MGMILLLILIVWAVVNFVGLCSVLISFISCRNVPGYRNIAIVSAVFIPAILLYLTFLDISLDKPTPSPTYEIQLLAVIVWSKTFLICFLGGFVTAVIALFKSNAIRRFSAISWGFLISSLAASTFVFIKF</sequence>
<protein>
    <recommendedName>
        <fullName evidence="4">Yip1 domain-containing protein</fullName>
    </recommendedName>
</protein>
<comment type="caution">
    <text evidence="2">The sequence shown here is derived from an EMBL/GenBank/DDBJ whole genome shotgun (WGS) entry which is preliminary data.</text>
</comment>
<feature type="transmembrane region" description="Helical" evidence="1">
    <location>
        <begin position="6"/>
        <end position="27"/>
    </location>
</feature>
<evidence type="ECO:0008006" key="4">
    <source>
        <dbReference type="Google" id="ProtNLM"/>
    </source>
</evidence>